<feature type="region of interest" description="Disordered" evidence="16">
    <location>
        <begin position="485"/>
        <end position="521"/>
    </location>
</feature>
<feature type="chain" id="PRO_5044885413" description="Alpha-amylase" evidence="17">
    <location>
        <begin position="19"/>
        <end position="556"/>
    </location>
</feature>
<evidence type="ECO:0000256" key="4">
    <source>
        <dbReference type="ARBA" id="ARBA00008061"/>
    </source>
</evidence>
<evidence type="ECO:0000256" key="13">
    <source>
        <dbReference type="ARBA" id="ARBA00023295"/>
    </source>
</evidence>
<comment type="cofactor">
    <cofactor evidence="2">
        <name>Ca(2+)</name>
        <dbReference type="ChEBI" id="CHEBI:29108"/>
    </cofactor>
</comment>
<sequence>MISALIWILIFCAYSAVAYNYEGEAYKKPHYAGNRTTMVHLFEWKFKDVARECELFLGPAGYAGVQVSPIHENVVLPKRPWYERYQVVSYKMVTRSGDENDFKDMVSRCNAVGVRVYVDIIINHTTRGDLGRVTGSGGSSADTANFLYPAVPYAREDFNEPCVIKVKDYSDPVKMRNCKLFGLLDLNLTREHVREKIVDFLNRAIDFGVAGFRVDAVKHMWPEDLEVIYSRLHDLKSEVFGPNKRPFIYQEVISFDRDEPLNKWQYVHLAAITEFVYGNILGRCFRGWESLKSLEHWLENDRRLLDSRDVLVFVDNHDNQRDGHGKPDHVILTHRDARLYKMAVAFMLAYPYGHPRVMSSFAFDDPNQGPPTSDDDSGEGRRAILSPEPANKRAMEVGADINMCGNGWVCEHRWRQIYQMAEFKNVVGDSAVSNWWSNGHNQIAFSRGNLGFIAFNGEYGVDLKEHLQTGMAMGEYCDIISGKKVRGSSSEDGDDDDDNDDAPTTASSNSKSNSMSSYCSGKRVKVEADGTAYIEIFKDESDGVLAIHAEECDDGF</sequence>
<keyword evidence="17" id="KW-0732">Signal</keyword>
<evidence type="ECO:0000256" key="5">
    <source>
        <dbReference type="ARBA" id="ARBA00011245"/>
    </source>
</evidence>
<feature type="domain" description="Glycosyl hydrolase family 13 catalytic" evidence="19">
    <location>
        <begin position="36"/>
        <end position="424"/>
    </location>
</feature>
<dbReference type="PRINTS" id="PR00110">
    <property type="entry name" value="ALPHAAMYLASE"/>
</dbReference>
<evidence type="ECO:0000313" key="20">
    <source>
        <dbReference type="EMBL" id="KAL3403136.1"/>
    </source>
</evidence>
<keyword evidence="11" id="KW-0868">Chloride</keyword>
<dbReference type="Gene3D" id="3.20.20.80">
    <property type="entry name" value="Glycosidases"/>
    <property type="match status" value="1"/>
</dbReference>
<dbReference type="GO" id="GO:0004556">
    <property type="term" value="F:alpha-amylase activity"/>
    <property type="evidence" value="ECO:0007669"/>
    <property type="project" value="UniProtKB-UniRule"/>
</dbReference>
<evidence type="ECO:0000256" key="15">
    <source>
        <dbReference type="RuleBase" id="RU361134"/>
    </source>
</evidence>
<keyword evidence="8 15" id="KW-0378">Hydrolase</keyword>
<dbReference type="Proteomes" id="UP001627154">
    <property type="component" value="Unassembled WGS sequence"/>
</dbReference>
<dbReference type="Pfam" id="PF02806">
    <property type="entry name" value="Alpha-amylase_C"/>
    <property type="match status" value="1"/>
</dbReference>
<dbReference type="SMART" id="SM00632">
    <property type="entry name" value="Aamy_C"/>
    <property type="match status" value="1"/>
</dbReference>
<dbReference type="Pfam" id="PF00128">
    <property type="entry name" value="Alpha-amylase"/>
    <property type="match status" value="1"/>
</dbReference>
<evidence type="ECO:0000259" key="19">
    <source>
        <dbReference type="SMART" id="SM00642"/>
    </source>
</evidence>
<keyword evidence="7" id="KW-0479">Metal-binding</keyword>
<dbReference type="SUPFAM" id="SSF51011">
    <property type="entry name" value="Glycosyl hydrolase domain"/>
    <property type="match status" value="1"/>
</dbReference>
<feature type="domain" description="Alpha-amylase C-terminal" evidence="18">
    <location>
        <begin position="433"/>
        <end position="552"/>
    </location>
</feature>
<evidence type="ECO:0000256" key="6">
    <source>
        <dbReference type="ARBA" id="ARBA00012595"/>
    </source>
</evidence>
<evidence type="ECO:0000256" key="8">
    <source>
        <dbReference type="ARBA" id="ARBA00022801"/>
    </source>
</evidence>
<keyword evidence="21" id="KW-1185">Reference proteome</keyword>
<evidence type="ECO:0000256" key="12">
    <source>
        <dbReference type="ARBA" id="ARBA00023277"/>
    </source>
</evidence>
<dbReference type="EMBL" id="JBJJXI010000032">
    <property type="protein sequence ID" value="KAL3403136.1"/>
    <property type="molecule type" value="Genomic_DNA"/>
</dbReference>
<dbReference type="InterPro" id="IPR006047">
    <property type="entry name" value="GH13_cat_dom"/>
</dbReference>
<evidence type="ECO:0000256" key="9">
    <source>
        <dbReference type="ARBA" id="ARBA00022837"/>
    </source>
</evidence>
<comment type="cofactor">
    <cofactor evidence="3">
        <name>chloride</name>
        <dbReference type="ChEBI" id="CHEBI:17996"/>
    </cofactor>
</comment>
<dbReference type="SMART" id="SM00642">
    <property type="entry name" value="Aamy"/>
    <property type="match status" value="1"/>
</dbReference>
<dbReference type="InterPro" id="IPR013780">
    <property type="entry name" value="Glyco_hydro_b"/>
</dbReference>
<evidence type="ECO:0000256" key="14">
    <source>
        <dbReference type="RuleBase" id="RU003615"/>
    </source>
</evidence>
<feature type="region of interest" description="Disordered" evidence="16">
    <location>
        <begin position="361"/>
        <end position="389"/>
    </location>
</feature>
<keyword evidence="12 15" id="KW-0119">Carbohydrate metabolism</keyword>
<dbReference type="InterPro" id="IPR006046">
    <property type="entry name" value="Alpha_amylase"/>
</dbReference>
<feature type="signal peptide" evidence="17">
    <location>
        <begin position="1"/>
        <end position="18"/>
    </location>
</feature>
<gene>
    <name evidence="20" type="ORF">TKK_004262</name>
</gene>
<accession>A0ABD2XEQ1</accession>
<protein>
    <recommendedName>
        <fullName evidence="6 15">Alpha-amylase</fullName>
        <ecNumber evidence="6 15">3.2.1.1</ecNumber>
    </recommendedName>
</protein>
<feature type="compositionally biased region" description="Low complexity" evidence="16">
    <location>
        <begin position="507"/>
        <end position="520"/>
    </location>
</feature>
<comment type="caution">
    <text evidence="20">The sequence shown here is derived from an EMBL/GenBank/DDBJ whole genome shotgun (WGS) entry which is preliminary data.</text>
</comment>
<keyword evidence="9" id="KW-0106">Calcium</keyword>
<evidence type="ECO:0000256" key="3">
    <source>
        <dbReference type="ARBA" id="ARBA00001923"/>
    </source>
</evidence>
<evidence type="ECO:0000256" key="2">
    <source>
        <dbReference type="ARBA" id="ARBA00001913"/>
    </source>
</evidence>
<dbReference type="InterPro" id="IPR006048">
    <property type="entry name" value="A-amylase/branching_C"/>
</dbReference>
<comment type="subunit">
    <text evidence="5">Monomer.</text>
</comment>
<reference evidence="20 21" key="1">
    <citation type="journal article" date="2024" name="bioRxiv">
        <title>A reference genome for Trichogramma kaykai: A tiny desert-dwelling parasitoid wasp with competing sex-ratio distorters.</title>
        <authorList>
            <person name="Culotta J."/>
            <person name="Lindsey A.R."/>
        </authorList>
    </citation>
    <scope>NUCLEOTIDE SEQUENCE [LARGE SCALE GENOMIC DNA]</scope>
    <source>
        <strain evidence="20 21">KSX58</strain>
    </source>
</reference>
<dbReference type="InterPro" id="IPR031319">
    <property type="entry name" value="A-amylase_C"/>
</dbReference>
<evidence type="ECO:0000256" key="1">
    <source>
        <dbReference type="ARBA" id="ARBA00000548"/>
    </source>
</evidence>
<keyword evidence="13 15" id="KW-0326">Glycosidase</keyword>
<evidence type="ECO:0000256" key="7">
    <source>
        <dbReference type="ARBA" id="ARBA00022723"/>
    </source>
</evidence>
<name>A0ABD2XEQ1_9HYME</name>
<comment type="catalytic activity">
    <reaction evidence="1 15">
        <text>Endohydrolysis of (1-&gt;4)-alpha-D-glucosidic linkages in polysaccharides containing three or more (1-&gt;4)-alpha-linked D-glucose units.</text>
        <dbReference type="EC" id="3.2.1.1"/>
    </reaction>
</comment>
<evidence type="ECO:0000256" key="10">
    <source>
        <dbReference type="ARBA" id="ARBA00023157"/>
    </source>
</evidence>
<organism evidence="20 21">
    <name type="scientific">Trichogramma kaykai</name>
    <dbReference type="NCBI Taxonomy" id="54128"/>
    <lineage>
        <taxon>Eukaryota</taxon>
        <taxon>Metazoa</taxon>
        <taxon>Ecdysozoa</taxon>
        <taxon>Arthropoda</taxon>
        <taxon>Hexapoda</taxon>
        <taxon>Insecta</taxon>
        <taxon>Pterygota</taxon>
        <taxon>Neoptera</taxon>
        <taxon>Endopterygota</taxon>
        <taxon>Hymenoptera</taxon>
        <taxon>Apocrita</taxon>
        <taxon>Proctotrupomorpha</taxon>
        <taxon>Chalcidoidea</taxon>
        <taxon>Trichogrammatidae</taxon>
        <taxon>Trichogramma</taxon>
    </lineage>
</organism>
<dbReference type="AlphaFoldDB" id="A0ABD2XEQ1"/>
<dbReference type="PANTHER" id="PTHR43447">
    <property type="entry name" value="ALPHA-AMYLASE"/>
    <property type="match status" value="1"/>
</dbReference>
<evidence type="ECO:0000256" key="16">
    <source>
        <dbReference type="SAM" id="MobiDB-lite"/>
    </source>
</evidence>
<feature type="compositionally biased region" description="Acidic residues" evidence="16">
    <location>
        <begin position="491"/>
        <end position="501"/>
    </location>
</feature>
<evidence type="ECO:0000256" key="17">
    <source>
        <dbReference type="SAM" id="SignalP"/>
    </source>
</evidence>
<dbReference type="Gene3D" id="2.60.40.1180">
    <property type="entry name" value="Golgi alpha-mannosidase II"/>
    <property type="match status" value="1"/>
</dbReference>
<evidence type="ECO:0000256" key="11">
    <source>
        <dbReference type="ARBA" id="ARBA00023214"/>
    </source>
</evidence>
<dbReference type="GO" id="GO:0046872">
    <property type="term" value="F:metal ion binding"/>
    <property type="evidence" value="ECO:0007669"/>
    <property type="project" value="UniProtKB-KW"/>
</dbReference>
<keyword evidence="10" id="KW-1015">Disulfide bond</keyword>
<comment type="similarity">
    <text evidence="4 14">Belongs to the glycosyl hydrolase 13 family.</text>
</comment>
<evidence type="ECO:0000313" key="21">
    <source>
        <dbReference type="Proteomes" id="UP001627154"/>
    </source>
</evidence>
<dbReference type="EC" id="3.2.1.1" evidence="6 15"/>
<proteinExistence type="inferred from homology"/>
<dbReference type="SUPFAM" id="SSF51445">
    <property type="entry name" value="(Trans)glycosidases"/>
    <property type="match status" value="1"/>
</dbReference>
<dbReference type="InterPro" id="IPR017853">
    <property type="entry name" value="GH"/>
</dbReference>
<evidence type="ECO:0000259" key="18">
    <source>
        <dbReference type="SMART" id="SM00632"/>
    </source>
</evidence>
<dbReference type="CDD" id="cd11317">
    <property type="entry name" value="AmyAc_bac_euk_AmyA"/>
    <property type="match status" value="1"/>
</dbReference>